<dbReference type="Gene3D" id="3.40.47.10">
    <property type="match status" value="2"/>
</dbReference>
<evidence type="ECO:0000313" key="7">
    <source>
        <dbReference type="Proteomes" id="UP000320481"/>
    </source>
</evidence>
<keyword evidence="1" id="KW-0963">Cytoplasm</keyword>
<dbReference type="GO" id="GO:0044550">
    <property type="term" value="P:secondary metabolite biosynthetic process"/>
    <property type="evidence" value="ECO:0007669"/>
    <property type="project" value="TreeGrafter"/>
</dbReference>
<evidence type="ECO:0000256" key="1">
    <source>
        <dbReference type="ARBA" id="ARBA00022490"/>
    </source>
</evidence>
<dbReference type="InterPro" id="IPR013747">
    <property type="entry name" value="ACP_syn_III_C"/>
</dbReference>
<keyword evidence="3" id="KW-0012">Acyltransferase</keyword>
<dbReference type="CDD" id="cd00827">
    <property type="entry name" value="init_cond_enzymes"/>
    <property type="match status" value="1"/>
</dbReference>
<organism evidence="6 7">
    <name type="scientific">Streptomyces misionensis</name>
    <dbReference type="NCBI Taxonomy" id="67331"/>
    <lineage>
        <taxon>Bacteria</taxon>
        <taxon>Bacillati</taxon>
        <taxon>Actinomycetota</taxon>
        <taxon>Actinomycetes</taxon>
        <taxon>Kitasatosporales</taxon>
        <taxon>Streptomycetaceae</taxon>
        <taxon>Streptomyces</taxon>
    </lineage>
</organism>
<sequence length="384" mass="40592">MPVSSVPESELSCRYIGLVCGSNICCSQDGSDRYSQSCSHSHQPPWLEIIVKNEPTVYIAAAAVSLAETVSVSEAIAEGLVPPTHQELGFERIAVSNEQSGPEMAAQAARSAIAHSELDSSDIGLVLHASHWFQGLDLWPSAAYVANESVGAHPFALDVQQQSLGGLGAMRLASSYLRSGFAQAALVTTGDRYASPGIDRWNTLDNIIFGDAGTAVVLSTDSGFARIVSFAVGADNSLERVTRGTTDFAPAPGMRRPVPVPERTQQFFTLPEAPAAWGQYEKGLFACHDQALSEAGAGPKDIRHAVVPFLHRGGGLTENFEILGYTEEQSLWSYGRTVGHLGAGDQAAGLAHLRENGRLASGDLVMLVGAGIGFNFAAAVLEIL</sequence>
<comment type="caution">
    <text evidence="6">The sequence shown here is derived from an EMBL/GenBank/DDBJ whole genome shotgun (WGS) entry which is preliminary data.</text>
</comment>
<evidence type="ECO:0000259" key="5">
    <source>
        <dbReference type="Pfam" id="PF08545"/>
    </source>
</evidence>
<dbReference type="AlphaFoldDB" id="A0A5C6J230"/>
<dbReference type="Pfam" id="PF08545">
    <property type="entry name" value="ACP_syn_III"/>
    <property type="match status" value="1"/>
</dbReference>
<keyword evidence="2" id="KW-0808">Transferase</keyword>
<gene>
    <name evidence="6" type="ORF">FRZ03_28475</name>
</gene>
<dbReference type="InterPro" id="IPR016039">
    <property type="entry name" value="Thiolase-like"/>
</dbReference>
<feature type="domain" description="Beta-ketoacyl-[acyl-carrier-protein] synthase III N-terminal" evidence="5">
    <location>
        <begin position="157"/>
        <end position="235"/>
    </location>
</feature>
<dbReference type="SUPFAM" id="SSF53901">
    <property type="entry name" value="Thiolase-like"/>
    <property type="match status" value="1"/>
</dbReference>
<proteinExistence type="predicted"/>
<accession>A0A5C6J230</accession>
<dbReference type="Pfam" id="PF08541">
    <property type="entry name" value="ACP_syn_III_C"/>
    <property type="match status" value="1"/>
</dbReference>
<evidence type="ECO:0000259" key="4">
    <source>
        <dbReference type="Pfam" id="PF08541"/>
    </source>
</evidence>
<dbReference type="EMBL" id="VOGW01000172">
    <property type="protein sequence ID" value="TWV34547.1"/>
    <property type="molecule type" value="Genomic_DNA"/>
</dbReference>
<name>A0A5C6J230_9ACTN</name>
<keyword evidence="7" id="KW-1185">Reference proteome</keyword>
<dbReference type="GO" id="GO:0006633">
    <property type="term" value="P:fatty acid biosynthetic process"/>
    <property type="evidence" value="ECO:0007669"/>
    <property type="project" value="InterPro"/>
</dbReference>
<dbReference type="PANTHER" id="PTHR34069:SF2">
    <property type="entry name" value="BETA-KETOACYL-[ACYL-CARRIER-PROTEIN] SYNTHASE III"/>
    <property type="match status" value="1"/>
</dbReference>
<evidence type="ECO:0000313" key="6">
    <source>
        <dbReference type="EMBL" id="TWV34547.1"/>
    </source>
</evidence>
<evidence type="ECO:0000256" key="2">
    <source>
        <dbReference type="ARBA" id="ARBA00022679"/>
    </source>
</evidence>
<dbReference type="GO" id="GO:0004315">
    <property type="term" value="F:3-oxoacyl-[acyl-carrier-protein] synthase activity"/>
    <property type="evidence" value="ECO:0007669"/>
    <property type="project" value="InterPro"/>
</dbReference>
<dbReference type="PANTHER" id="PTHR34069">
    <property type="entry name" value="3-OXOACYL-[ACYL-CARRIER-PROTEIN] SYNTHASE 3"/>
    <property type="match status" value="1"/>
</dbReference>
<dbReference type="InterPro" id="IPR013751">
    <property type="entry name" value="ACP_syn_III_N"/>
</dbReference>
<evidence type="ECO:0000256" key="3">
    <source>
        <dbReference type="ARBA" id="ARBA00023315"/>
    </source>
</evidence>
<protein>
    <submittedName>
        <fullName evidence="6">3-oxoacyl-ACP synthase</fullName>
    </submittedName>
</protein>
<reference evidence="6" key="1">
    <citation type="journal article" date="2019" name="Microbiol. Resour. Announc.">
        <title>Draft Genomic Sequences of Streptomyces misionensis and Streptomyces albidoflavus, bacteria applied for phytopathogen biocontrol.</title>
        <authorList>
            <person name="Pylro V."/>
            <person name="Dias A."/>
            <person name="Andreote F."/>
            <person name="Varani A."/>
            <person name="Andreote C."/>
            <person name="Bernardo E."/>
            <person name="Martins T."/>
        </authorList>
    </citation>
    <scope>NUCLEOTIDE SEQUENCE [LARGE SCALE GENOMIC DNA]</scope>
    <source>
        <strain evidence="6">66</strain>
    </source>
</reference>
<dbReference type="Proteomes" id="UP000320481">
    <property type="component" value="Unassembled WGS sequence"/>
</dbReference>
<feature type="domain" description="Beta-ketoacyl-[acyl-carrier-protein] synthase III C-terminal" evidence="4">
    <location>
        <begin position="292"/>
        <end position="383"/>
    </location>
</feature>